<evidence type="ECO:0000313" key="1">
    <source>
        <dbReference type="EMBL" id="MEA5403221.1"/>
    </source>
</evidence>
<proteinExistence type="predicted"/>
<dbReference type="RefSeq" id="WP_323328514.1">
    <property type="nucleotide sequence ID" value="NZ_JAYGIL010000010.1"/>
</dbReference>
<keyword evidence="2" id="KW-1185">Reference proteome</keyword>
<accession>A0ABU5S458</accession>
<sequence>MNRTIDIEFNKFPPTPQANLLDKTTNNYAKSLDINLLKLTALYKIEEFDDFSMPTCCTEYPALKYLLPSTDLFKFQIGHPGKGKDSRKENSRVLGQTLCRYFNSEYLDAPYMANISDFIGRKLGNEFNNVRIERKSSGDTPDFIAASNSKSIFLSEAKGRRRIVPFTDNDFDKWREQFDRISIFSSTTEQSLKGYIFEVAIANENNKLSNSKILVEDPYTSGERFESNEDLFNLTKFGHYKRVLQKMGLQFIGDAIIYTEKLNESKYSFPTFTSKKSNKEYVGIFTPNFPFMFDFPFWEFGIREYNQVIKRHSQHFFGIEKTIFKNLISIARGDKEYLNSIEKRKGDFLNESHIEFEDGTLLCNPYLISIEKFEQF</sequence>
<protein>
    <recommendedName>
        <fullName evidence="3">Restriction endonuclease</fullName>
    </recommendedName>
</protein>
<evidence type="ECO:0008006" key="3">
    <source>
        <dbReference type="Google" id="ProtNLM"/>
    </source>
</evidence>
<dbReference type="EMBL" id="JAYGIL010000010">
    <property type="protein sequence ID" value="MEA5403221.1"/>
    <property type="molecule type" value="Genomic_DNA"/>
</dbReference>
<reference evidence="1 2" key="1">
    <citation type="submission" date="2023-12" db="EMBL/GenBank/DDBJ databases">
        <title>Novel species of the genus Arcicella isolated from rivers.</title>
        <authorList>
            <person name="Lu H."/>
        </authorList>
    </citation>
    <scope>NUCLEOTIDE SEQUENCE [LARGE SCALE GENOMIC DNA]</scope>
    <source>
        <strain evidence="1 2">DC2W</strain>
    </source>
</reference>
<comment type="caution">
    <text evidence="1">The sequence shown here is derived from an EMBL/GenBank/DDBJ whole genome shotgun (WGS) entry which is preliminary data.</text>
</comment>
<dbReference type="Proteomes" id="UP001303899">
    <property type="component" value="Unassembled WGS sequence"/>
</dbReference>
<evidence type="ECO:0000313" key="2">
    <source>
        <dbReference type="Proteomes" id="UP001303899"/>
    </source>
</evidence>
<organism evidence="1 2">
    <name type="scientific">Arcicella gelida</name>
    <dbReference type="NCBI Taxonomy" id="2984195"/>
    <lineage>
        <taxon>Bacteria</taxon>
        <taxon>Pseudomonadati</taxon>
        <taxon>Bacteroidota</taxon>
        <taxon>Cytophagia</taxon>
        <taxon>Cytophagales</taxon>
        <taxon>Flectobacillaceae</taxon>
        <taxon>Arcicella</taxon>
    </lineage>
</organism>
<gene>
    <name evidence="1" type="ORF">VB776_09870</name>
</gene>
<name>A0ABU5S458_9BACT</name>